<dbReference type="VEuPathDB" id="FungiDB:PSHT_09589"/>
<organism evidence="1 2">
    <name type="scientific">Puccinia striiformis</name>
    <dbReference type="NCBI Taxonomy" id="27350"/>
    <lineage>
        <taxon>Eukaryota</taxon>
        <taxon>Fungi</taxon>
        <taxon>Dikarya</taxon>
        <taxon>Basidiomycota</taxon>
        <taxon>Pucciniomycotina</taxon>
        <taxon>Pucciniomycetes</taxon>
        <taxon>Pucciniales</taxon>
        <taxon>Pucciniaceae</taxon>
        <taxon>Puccinia</taxon>
    </lineage>
</organism>
<name>A0A2S4UQS9_9BASI</name>
<dbReference type="Proteomes" id="UP000239156">
    <property type="component" value="Unassembled WGS sequence"/>
</dbReference>
<keyword evidence="2" id="KW-1185">Reference proteome</keyword>
<comment type="caution">
    <text evidence="1">The sequence shown here is derived from an EMBL/GenBank/DDBJ whole genome shotgun (WGS) entry which is preliminary data.</text>
</comment>
<protein>
    <submittedName>
        <fullName evidence="1">Uncharacterized protein</fullName>
    </submittedName>
</protein>
<dbReference type="Gene3D" id="1.10.8.770">
    <property type="match status" value="1"/>
</dbReference>
<dbReference type="VEuPathDB" id="FungiDB:PSTT_13640"/>
<sequence length="181" mass="20451">MASRLSKSSIFNRLISTSTQPVPVPVLPQSITDSLNSSVDPFKLLANKLKASYEFGPGLFAWQEFGTQFGELVLRKFTNPGDLDLAQLMVRKSDGVHKSFQLHQSHICISKYHVNSFDDSDFKLALFSLYKAALPPANKGKRPFAPIMLRRLEKLDITTNKIPDELTQEERARFVRLDIDP</sequence>
<dbReference type="AlphaFoldDB" id="A0A2S4UQS9"/>
<proteinExistence type="predicted"/>
<evidence type="ECO:0000313" key="2">
    <source>
        <dbReference type="Proteomes" id="UP000239156"/>
    </source>
</evidence>
<gene>
    <name evidence="1" type="ORF">PSTT_13640</name>
</gene>
<evidence type="ECO:0000313" key="1">
    <source>
        <dbReference type="EMBL" id="POV99675.1"/>
    </source>
</evidence>
<dbReference type="EMBL" id="PKSL01000195">
    <property type="protein sequence ID" value="POV99675.1"/>
    <property type="molecule type" value="Genomic_DNA"/>
</dbReference>
<reference evidence="1" key="1">
    <citation type="submission" date="2017-12" db="EMBL/GenBank/DDBJ databases">
        <title>Gene loss provides genomic basis for host adaptation in cereal stripe rust fungi.</title>
        <authorList>
            <person name="Xia C."/>
        </authorList>
    </citation>
    <scope>NUCLEOTIDE SEQUENCE [LARGE SCALE GENOMIC DNA]</scope>
    <source>
        <strain evidence="1">93-210</strain>
    </source>
</reference>
<accession>A0A2S4UQS9</accession>